<dbReference type="Proteomes" id="UP001596091">
    <property type="component" value="Unassembled WGS sequence"/>
</dbReference>
<gene>
    <name evidence="2" type="ORF">ACFPT7_07390</name>
</gene>
<keyword evidence="2" id="KW-0378">Hydrolase</keyword>
<dbReference type="Gene3D" id="1.50.10.10">
    <property type="match status" value="1"/>
</dbReference>
<sequence>MTETKRFWTEWCAQSSYDGAWQGVVERSLITLKALTYRPTGGMVAAPTTSLPEYFGEGRNWDYRYCWLRDAAFALESLLSVGLTEEARAWQEWLLQAVGSDAQRLQIMYGMRGERHLPECELPWLQGYRGSQPVRLGNAASDQLQLDVYGEVADAIVSMKRAGLNLDRRLHRFQNDLTNCVAANFRQPASGLWEQRDHKRHYTYSKAMAWLALDHGVKSTRGRSQEWKMIKDRLHRQICRRGFNRRLGSFVQSFDSAVLDASVLLLPIFGFLPFGDERVRSTMDVIQKKLSKDGLIYRFTPNSRKNRESAFIACSFWMVQNLAGAKRWSDAENLFERVVDLRNDVGLLSEEYDPDRAQFMGNFPQALSHIALVNAARMLASR</sequence>
<proteinExistence type="predicted"/>
<feature type="domain" description="GH15-like" evidence="1">
    <location>
        <begin position="24"/>
        <end position="376"/>
    </location>
</feature>
<protein>
    <submittedName>
        <fullName evidence="2">Glycoside hydrolase family 15 protein</fullName>
    </submittedName>
</protein>
<dbReference type="PANTHER" id="PTHR31616:SF0">
    <property type="entry name" value="GLUCAN 1,4-ALPHA-GLUCOSIDASE"/>
    <property type="match status" value="1"/>
</dbReference>
<evidence type="ECO:0000313" key="2">
    <source>
        <dbReference type="EMBL" id="MFC5862111.1"/>
    </source>
</evidence>
<dbReference type="RefSeq" id="WP_263338912.1">
    <property type="nucleotide sequence ID" value="NZ_JAGSYH010000004.1"/>
</dbReference>
<dbReference type="SUPFAM" id="SSF48208">
    <property type="entry name" value="Six-hairpin glycosidases"/>
    <property type="match status" value="1"/>
</dbReference>
<dbReference type="InterPro" id="IPR012341">
    <property type="entry name" value="6hp_glycosidase-like_sf"/>
</dbReference>
<keyword evidence="3" id="KW-1185">Reference proteome</keyword>
<dbReference type="GO" id="GO:0016787">
    <property type="term" value="F:hydrolase activity"/>
    <property type="evidence" value="ECO:0007669"/>
    <property type="project" value="UniProtKB-KW"/>
</dbReference>
<dbReference type="InterPro" id="IPR008928">
    <property type="entry name" value="6-hairpin_glycosidase_sf"/>
</dbReference>
<name>A0ABW1EE18_9BACT</name>
<dbReference type="InterPro" id="IPR011613">
    <property type="entry name" value="GH15-like"/>
</dbReference>
<dbReference type="Pfam" id="PF00723">
    <property type="entry name" value="Glyco_hydro_15"/>
    <property type="match status" value="1"/>
</dbReference>
<organism evidence="2 3">
    <name type="scientific">Acidicapsa dinghuensis</name>
    <dbReference type="NCBI Taxonomy" id="2218256"/>
    <lineage>
        <taxon>Bacteria</taxon>
        <taxon>Pseudomonadati</taxon>
        <taxon>Acidobacteriota</taxon>
        <taxon>Terriglobia</taxon>
        <taxon>Terriglobales</taxon>
        <taxon>Acidobacteriaceae</taxon>
        <taxon>Acidicapsa</taxon>
    </lineage>
</organism>
<dbReference type="EMBL" id="JBHSPH010000002">
    <property type="protein sequence ID" value="MFC5862111.1"/>
    <property type="molecule type" value="Genomic_DNA"/>
</dbReference>
<evidence type="ECO:0000259" key="1">
    <source>
        <dbReference type="Pfam" id="PF00723"/>
    </source>
</evidence>
<reference evidence="3" key="1">
    <citation type="journal article" date="2019" name="Int. J. Syst. Evol. Microbiol.">
        <title>The Global Catalogue of Microorganisms (GCM) 10K type strain sequencing project: providing services to taxonomists for standard genome sequencing and annotation.</title>
        <authorList>
            <consortium name="The Broad Institute Genomics Platform"/>
            <consortium name="The Broad Institute Genome Sequencing Center for Infectious Disease"/>
            <person name="Wu L."/>
            <person name="Ma J."/>
        </authorList>
    </citation>
    <scope>NUCLEOTIDE SEQUENCE [LARGE SCALE GENOMIC DNA]</scope>
    <source>
        <strain evidence="3">JCM 4087</strain>
    </source>
</reference>
<evidence type="ECO:0000313" key="3">
    <source>
        <dbReference type="Proteomes" id="UP001596091"/>
    </source>
</evidence>
<comment type="caution">
    <text evidence="2">The sequence shown here is derived from an EMBL/GenBank/DDBJ whole genome shotgun (WGS) entry which is preliminary data.</text>
</comment>
<accession>A0ABW1EE18</accession>
<dbReference type="PANTHER" id="PTHR31616">
    <property type="entry name" value="TREHALASE"/>
    <property type="match status" value="1"/>
</dbReference>